<sequence>MSNANQFPLFEGGCALISAQGGFMPRNITLDYNRSFKDISRKLRNNMTEPEMLLWSRLRKKQILGVQFLRQKPLFNFIVDFYAHQCRLVVECDGAQHFEYEHQKNDIERDAILSSQGLFVLRFTNIEILNSLNDVVQNIWDVCSLRLFKA</sequence>
<name>A0A0Q9YB32_9GAMM</name>
<feature type="domain" description="DUF559" evidence="1">
    <location>
        <begin position="37"/>
        <end position="143"/>
    </location>
</feature>
<evidence type="ECO:0000313" key="2">
    <source>
        <dbReference type="EMBL" id="KRG17885.1"/>
    </source>
</evidence>
<dbReference type="CDD" id="cd01038">
    <property type="entry name" value="Endonuclease_DUF559"/>
    <property type="match status" value="1"/>
</dbReference>
<dbReference type="PANTHER" id="PTHR38590">
    <property type="entry name" value="BLL0828 PROTEIN"/>
    <property type="match status" value="1"/>
</dbReference>
<dbReference type="Pfam" id="PF04480">
    <property type="entry name" value="DUF559"/>
    <property type="match status" value="1"/>
</dbReference>
<dbReference type="InterPro" id="IPR047216">
    <property type="entry name" value="Endonuclease_DUF559_bact"/>
</dbReference>
<organism evidence="2">
    <name type="scientific">Candidatus Berkiella cookevillensis</name>
    <dbReference type="NCBI Taxonomy" id="437022"/>
    <lineage>
        <taxon>Bacteria</taxon>
        <taxon>Pseudomonadati</taxon>
        <taxon>Pseudomonadota</taxon>
        <taxon>Gammaproteobacteria</taxon>
        <taxon>Candidatus Berkiellales</taxon>
        <taxon>Candidatus Berkiellaceae</taxon>
        <taxon>Candidatus Berkiella</taxon>
    </lineage>
</organism>
<gene>
    <name evidence="2" type="ORF">CC99x_02008</name>
</gene>
<dbReference type="EMBL" id="LKHV01000011">
    <property type="protein sequence ID" value="KRG17885.1"/>
    <property type="molecule type" value="Genomic_DNA"/>
</dbReference>
<dbReference type="PANTHER" id="PTHR38590:SF1">
    <property type="entry name" value="BLL0828 PROTEIN"/>
    <property type="match status" value="1"/>
</dbReference>
<proteinExistence type="predicted"/>
<reference evidence="2" key="1">
    <citation type="submission" date="2015-09" db="EMBL/GenBank/DDBJ databases">
        <title>Draft Genome Sequences of Two Novel Amoeba-resistant Intranuclear Bacteria, Candidatus Berkiella cookevillensis and Candidatus Berkiella aquae.</title>
        <authorList>
            <person name="Mehari Y.T."/>
            <person name="Arivett B.A."/>
            <person name="Farone A.L."/>
            <person name="Gunderson J.H."/>
            <person name="Farone M.B."/>
        </authorList>
    </citation>
    <scope>NUCLEOTIDE SEQUENCE [LARGE SCALE GENOMIC DNA]</scope>
    <source>
        <strain evidence="2">CC99</strain>
    </source>
</reference>
<evidence type="ECO:0000259" key="1">
    <source>
        <dbReference type="Pfam" id="PF04480"/>
    </source>
</evidence>
<dbReference type="AlphaFoldDB" id="A0A0Q9YB32"/>
<dbReference type="InterPro" id="IPR011335">
    <property type="entry name" value="Restrct_endonuc-II-like"/>
</dbReference>
<dbReference type="Gene3D" id="3.40.960.10">
    <property type="entry name" value="VSR Endonuclease"/>
    <property type="match status" value="1"/>
</dbReference>
<protein>
    <recommendedName>
        <fullName evidence="1">DUF559 domain-containing protein</fullName>
    </recommendedName>
</protein>
<accession>A0A0Q9YB32</accession>
<dbReference type="InterPro" id="IPR007569">
    <property type="entry name" value="DUF559"/>
</dbReference>
<dbReference type="SUPFAM" id="SSF52980">
    <property type="entry name" value="Restriction endonuclease-like"/>
    <property type="match status" value="1"/>
</dbReference>
<comment type="caution">
    <text evidence="2">The sequence shown here is derived from an EMBL/GenBank/DDBJ whole genome shotgun (WGS) entry which is preliminary data.</text>
</comment>
<dbReference type="STRING" id="437022.CC99x_02008"/>